<proteinExistence type="predicted"/>
<keyword evidence="5" id="KW-1185">Reference proteome</keyword>
<evidence type="ECO:0000313" key="4">
    <source>
        <dbReference type="EMBL" id="GKT33708.1"/>
    </source>
</evidence>
<dbReference type="EMBL" id="BQXS01010424">
    <property type="protein sequence ID" value="GKT33708.1"/>
    <property type="molecule type" value="Genomic_DNA"/>
</dbReference>
<reference evidence="4" key="1">
    <citation type="submission" date="2022-03" db="EMBL/GenBank/DDBJ databases">
        <title>Draft genome sequence of Aduncisulcus paluster, a free-living microaerophilic Fornicata.</title>
        <authorList>
            <person name="Yuyama I."/>
            <person name="Kume K."/>
            <person name="Tamura T."/>
            <person name="Inagaki Y."/>
            <person name="Hashimoto T."/>
        </authorList>
    </citation>
    <scope>NUCLEOTIDE SEQUENCE</scope>
    <source>
        <strain evidence="4">NY0171</strain>
    </source>
</reference>
<dbReference type="InterPro" id="IPR049943">
    <property type="entry name" value="Ser_HO-MeTrfase-like"/>
</dbReference>
<protein>
    <submittedName>
        <fullName evidence="4">Serine hydroxymethyltransferase</fullName>
    </submittedName>
</protein>
<dbReference type="PANTHER" id="PTHR11680">
    <property type="entry name" value="SERINE HYDROXYMETHYLTRANSFERASE"/>
    <property type="match status" value="1"/>
</dbReference>
<dbReference type="PANTHER" id="PTHR11680:SF35">
    <property type="entry name" value="SERINE HYDROXYMETHYLTRANSFERASE 1"/>
    <property type="match status" value="1"/>
</dbReference>
<name>A0ABQ5KMH6_9EUKA</name>
<comment type="caution">
    <text evidence="4">The sequence shown here is derived from an EMBL/GenBank/DDBJ whole genome shotgun (WGS) entry which is preliminary data.</text>
</comment>
<dbReference type="SUPFAM" id="SSF53383">
    <property type="entry name" value="PLP-dependent transferases"/>
    <property type="match status" value="1"/>
</dbReference>
<sequence length="507" mass="56543">ARQAGALRAELAASDLDGARKAFIDTHLKALACAGRKFAGEDIGFVDEVHDYFDVRIVKGDEENYRQAHRALEAVLPEGGSLLERKTAYDRLQEIDPNRLQECVDAFSSALRDRPWSGFNYYEGNYRSTVAVNSDLKQYLNNVPALIAHESYPGHHTEHCRKEAGLVHLGDQQEQTIFLVNTPQCLMAEGLADLALYAAVGEDWGLWAQEIYADLGLRFDGEQAQAIGRARAGLINVRQDAALMLHDEHSDAEEVIAFLKRWLLVPDERARHMLKFLSSPLWRAYISTYVEGYQLLKGWLDRRPPEQSLTTRFGRLLDEPLVASTLVDIAQGAQYAETASAAYQSALQVIETIEPRIADATRKELADQRDSLKLIASENYASPAVLLTMGTWLSDKYAEGTIGHRFYAGCQNIDTVESLAAEHARELFGAPYAYAQPHSGIDANLVAYWAILATRVEAPALAEKGVRNVNDLSETDWEELRHQYGNQRLMGMSLDTGGHLTHGFRPN</sequence>
<accession>A0ABQ5KMH6</accession>
<evidence type="ECO:0000313" key="5">
    <source>
        <dbReference type="Proteomes" id="UP001057375"/>
    </source>
</evidence>
<dbReference type="Pfam" id="PF00464">
    <property type="entry name" value="SHMT"/>
    <property type="match status" value="1"/>
</dbReference>
<gene>
    <name evidence="4" type="ORF">ADUPG1_007487</name>
</gene>
<dbReference type="InterPro" id="IPR039429">
    <property type="entry name" value="SHMT-like_dom"/>
</dbReference>
<evidence type="ECO:0000256" key="2">
    <source>
        <dbReference type="ARBA" id="ARBA00022898"/>
    </source>
</evidence>
<feature type="domain" description="Serine hydroxymethyltransferase-like" evidence="3">
    <location>
        <begin position="351"/>
        <end position="454"/>
    </location>
</feature>
<evidence type="ECO:0000256" key="1">
    <source>
        <dbReference type="ARBA" id="ARBA00001933"/>
    </source>
</evidence>
<evidence type="ECO:0000259" key="3">
    <source>
        <dbReference type="Pfam" id="PF00464"/>
    </source>
</evidence>
<dbReference type="InterPro" id="IPR015421">
    <property type="entry name" value="PyrdxlP-dep_Trfase_major"/>
</dbReference>
<keyword evidence="2" id="KW-0663">Pyridoxal phosphate</keyword>
<dbReference type="Proteomes" id="UP001057375">
    <property type="component" value="Unassembled WGS sequence"/>
</dbReference>
<feature type="non-terminal residue" evidence="4">
    <location>
        <position position="1"/>
    </location>
</feature>
<organism evidence="4 5">
    <name type="scientific">Aduncisulcus paluster</name>
    <dbReference type="NCBI Taxonomy" id="2918883"/>
    <lineage>
        <taxon>Eukaryota</taxon>
        <taxon>Metamonada</taxon>
        <taxon>Carpediemonas-like organisms</taxon>
        <taxon>Aduncisulcus</taxon>
    </lineage>
</organism>
<feature type="non-terminal residue" evidence="4">
    <location>
        <position position="507"/>
    </location>
</feature>
<comment type="cofactor">
    <cofactor evidence="1">
        <name>pyridoxal 5'-phosphate</name>
        <dbReference type="ChEBI" id="CHEBI:597326"/>
    </cofactor>
</comment>
<dbReference type="InterPro" id="IPR015424">
    <property type="entry name" value="PyrdxlP-dep_Trfase"/>
</dbReference>
<dbReference type="Gene3D" id="3.40.640.10">
    <property type="entry name" value="Type I PLP-dependent aspartate aminotransferase-like (Major domain)"/>
    <property type="match status" value="1"/>
</dbReference>